<dbReference type="SUPFAM" id="SSF48452">
    <property type="entry name" value="TPR-like"/>
    <property type="match status" value="1"/>
</dbReference>
<gene>
    <name evidence="8" type="ORF">HMPREF1536_02923</name>
</gene>
<evidence type="ECO:0000256" key="1">
    <source>
        <dbReference type="ARBA" id="ARBA00004442"/>
    </source>
</evidence>
<keyword evidence="5" id="KW-0998">Cell outer membrane</keyword>
<organism evidence="8 9">
    <name type="scientific">Parabacteroides gordonii MS-1 = DSM 23371</name>
    <dbReference type="NCBI Taxonomy" id="1203610"/>
    <lineage>
        <taxon>Bacteria</taxon>
        <taxon>Pseudomonadati</taxon>
        <taxon>Bacteroidota</taxon>
        <taxon>Bacteroidia</taxon>
        <taxon>Bacteroidales</taxon>
        <taxon>Tannerellaceae</taxon>
        <taxon>Parabacteroides</taxon>
    </lineage>
</organism>
<name>A0A0F5JCF0_9BACT</name>
<dbReference type="GO" id="GO:0009279">
    <property type="term" value="C:cell outer membrane"/>
    <property type="evidence" value="ECO:0007669"/>
    <property type="project" value="UniProtKB-SubCell"/>
</dbReference>
<dbReference type="STRING" id="1203610.HMPREF1536_02923"/>
<dbReference type="AlphaFoldDB" id="A0A0F5JCF0"/>
<keyword evidence="9" id="KW-1185">Reference proteome</keyword>
<feature type="domain" description="RagB/SusD" evidence="6">
    <location>
        <begin position="308"/>
        <end position="489"/>
    </location>
</feature>
<evidence type="ECO:0000256" key="4">
    <source>
        <dbReference type="ARBA" id="ARBA00023136"/>
    </source>
</evidence>
<dbReference type="Pfam" id="PF14322">
    <property type="entry name" value="SusD-like_3"/>
    <property type="match status" value="1"/>
</dbReference>
<dbReference type="InterPro" id="IPR012944">
    <property type="entry name" value="SusD_RagB_dom"/>
</dbReference>
<sequence length="489" mass="55794">MKKIIYVLLSFYFVSCTNLDSERYDTINPGFFPNTEKDADALITASVYAPFRNSDYNGIFNCASGIQIIGDMTTDLAVCCWINDAWTPLTHHNWTANHSYTTTQYTNYVKFLGTMTLTQERIANVTMSDEARSRMNAEIHMGRGWLAFLLYDFYGPVPIPTLEQLNNPLAEGIIPRATQGEMTAFIETELKAALEGLPVRTSSFGRFDKGLAYTVLMKFYMHEKSWEKAIECGRELIKPEYKYGLMDSYASIFTLENEQNEEIIYACTEERGTQLELWHDHCLPGNYPLKNNSIQRWDGFKVPWKFYHTFDKNDDRLSVLIGEYEGSDGVLFNEETDIAKRGDVYSGAVPVKYGEDPESTGDGSQIDWIVYRYADVLTLLSEAIVRNSNVVTQEAVDLLNQVRMRAKLKAYTMGDIKGVEDFLDKVLEERGHEFWWEGVRRSDLIRHGKFIQGAIDRGSTTTKPEFVLFPLPQAVINEGKGIIIQNPGY</sequence>
<protein>
    <recommendedName>
        <fullName evidence="10">RagB/SusD domain-containing protein</fullName>
    </recommendedName>
</protein>
<dbReference type="InterPro" id="IPR033985">
    <property type="entry name" value="SusD-like_N"/>
</dbReference>
<accession>A0A0F5JCF0</accession>
<dbReference type="InterPro" id="IPR011990">
    <property type="entry name" value="TPR-like_helical_dom_sf"/>
</dbReference>
<dbReference type="Proteomes" id="UP000033035">
    <property type="component" value="Unassembled WGS sequence"/>
</dbReference>
<evidence type="ECO:0008006" key="10">
    <source>
        <dbReference type="Google" id="ProtNLM"/>
    </source>
</evidence>
<evidence type="ECO:0000259" key="7">
    <source>
        <dbReference type="Pfam" id="PF14322"/>
    </source>
</evidence>
<reference evidence="8 9" key="1">
    <citation type="submission" date="2013-04" db="EMBL/GenBank/DDBJ databases">
        <title>The Genome Sequence of Parabacteroides gordonii DSM 23371.</title>
        <authorList>
            <consortium name="The Broad Institute Genomics Platform"/>
            <person name="Earl A."/>
            <person name="Ward D."/>
            <person name="Feldgarden M."/>
            <person name="Gevers D."/>
            <person name="Martens E."/>
            <person name="Sakamoto M."/>
            <person name="Benno Y."/>
            <person name="Suzuki N."/>
            <person name="Matsunaga N."/>
            <person name="Koshihara K."/>
            <person name="Seki M."/>
            <person name="Komiya H."/>
            <person name="Walker B."/>
            <person name="Young S."/>
            <person name="Zeng Q."/>
            <person name="Gargeya S."/>
            <person name="Fitzgerald M."/>
            <person name="Haas B."/>
            <person name="Abouelleil A."/>
            <person name="Allen A.W."/>
            <person name="Alvarado L."/>
            <person name="Arachchi H.M."/>
            <person name="Berlin A.M."/>
            <person name="Chapman S.B."/>
            <person name="Gainer-Dewar J."/>
            <person name="Goldberg J."/>
            <person name="Griggs A."/>
            <person name="Gujja S."/>
            <person name="Hansen M."/>
            <person name="Howarth C."/>
            <person name="Imamovic A."/>
            <person name="Ireland A."/>
            <person name="Larimer J."/>
            <person name="McCowan C."/>
            <person name="Murphy C."/>
            <person name="Pearson M."/>
            <person name="Poon T.W."/>
            <person name="Priest M."/>
            <person name="Roberts A."/>
            <person name="Saif S."/>
            <person name="Shea T."/>
            <person name="Sisk P."/>
            <person name="Sykes S."/>
            <person name="Wortman J."/>
            <person name="Nusbaum C."/>
            <person name="Birren B."/>
        </authorList>
    </citation>
    <scope>NUCLEOTIDE SEQUENCE [LARGE SCALE GENOMIC DNA]</scope>
    <source>
        <strain evidence="8 9">MS-1</strain>
    </source>
</reference>
<evidence type="ECO:0000256" key="5">
    <source>
        <dbReference type="ARBA" id="ARBA00023237"/>
    </source>
</evidence>
<keyword evidence="4" id="KW-0472">Membrane</keyword>
<evidence type="ECO:0000313" key="8">
    <source>
        <dbReference type="EMBL" id="KKB55454.1"/>
    </source>
</evidence>
<dbReference type="EMBL" id="AQHW01000015">
    <property type="protein sequence ID" value="KKB55454.1"/>
    <property type="molecule type" value="Genomic_DNA"/>
</dbReference>
<feature type="domain" description="SusD-like N-terminal" evidence="7">
    <location>
        <begin position="81"/>
        <end position="221"/>
    </location>
</feature>
<proteinExistence type="inferred from homology"/>
<evidence type="ECO:0000256" key="3">
    <source>
        <dbReference type="ARBA" id="ARBA00022729"/>
    </source>
</evidence>
<keyword evidence="3" id="KW-0732">Signal</keyword>
<comment type="subcellular location">
    <subcellularLocation>
        <location evidence="1">Cell outer membrane</location>
    </subcellularLocation>
</comment>
<dbReference type="HOGENOM" id="CLU_015553_1_2_10"/>
<dbReference type="Gene3D" id="1.25.40.390">
    <property type="match status" value="1"/>
</dbReference>
<evidence type="ECO:0000259" key="6">
    <source>
        <dbReference type="Pfam" id="PF07980"/>
    </source>
</evidence>
<dbReference type="RefSeq" id="WP_028728449.1">
    <property type="nucleotide sequence ID" value="NZ_AUAE01000031.1"/>
</dbReference>
<evidence type="ECO:0000256" key="2">
    <source>
        <dbReference type="ARBA" id="ARBA00006275"/>
    </source>
</evidence>
<dbReference type="PATRIC" id="fig|1203610.3.peg.2991"/>
<dbReference type="Pfam" id="PF07980">
    <property type="entry name" value="SusD_RagB"/>
    <property type="match status" value="1"/>
</dbReference>
<evidence type="ECO:0000313" key="9">
    <source>
        <dbReference type="Proteomes" id="UP000033035"/>
    </source>
</evidence>
<comment type="similarity">
    <text evidence="2">Belongs to the SusD family.</text>
</comment>
<comment type="caution">
    <text evidence="8">The sequence shown here is derived from an EMBL/GenBank/DDBJ whole genome shotgun (WGS) entry which is preliminary data.</text>
</comment>